<organism evidence="1 2">
    <name type="scientific">Portunus trituberculatus</name>
    <name type="common">Swimming crab</name>
    <name type="synonym">Neptunus trituberculatus</name>
    <dbReference type="NCBI Taxonomy" id="210409"/>
    <lineage>
        <taxon>Eukaryota</taxon>
        <taxon>Metazoa</taxon>
        <taxon>Ecdysozoa</taxon>
        <taxon>Arthropoda</taxon>
        <taxon>Crustacea</taxon>
        <taxon>Multicrustacea</taxon>
        <taxon>Malacostraca</taxon>
        <taxon>Eumalacostraca</taxon>
        <taxon>Eucarida</taxon>
        <taxon>Decapoda</taxon>
        <taxon>Pleocyemata</taxon>
        <taxon>Brachyura</taxon>
        <taxon>Eubrachyura</taxon>
        <taxon>Portunoidea</taxon>
        <taxon>Portunidae</taxon>
        <taxon>Portuninae</taxon>
        <taxon>Portunus</taxon>
    </lineage>
</organism>
<protein>
    <submittedName>
        <fullName evidence="1">Uncharacterized protein</fullName>
    </submittedName>
</protein>
<name>A0A5B7JGA9_PORTR</name>
<dbReference type="AlphaFoldDB" id="A0A5B7JGA9"/>
<gene>
    <name evidence="1" type="ORF">E2C01_089077</name>
</gene>
<reference evidence="1 2" key="1">
    <citation type="submission" date="2019-05" db="EMBL/GenBank/DDBJ databases">
        <title>Another draft genome of Portunus trituberculatus and its Hox gene families provides insights of decapod evolution.</title>
        <authorList>
            <person name="Jeong J.-H."/>
            <person name="Song I."/>
            <person name="Kim S."/>
            <person name="Choi T."/>
            <person name="Kim D."/>
            <person name="Ryu S."/>
            <person name="Kim W."/>
        </authorList>
    </citation>
    <scope>NUCLEOTIDE SEQUENCE [LARGE SCALE GENOMIC DNA]</scope>
    <source>
        <tissue evidence="1">Muscle</tissue>
    </source>
</reference>
<accession>A0A5B7JGA9</accession>
<sequence length="60" mass="7030">MRRLIHWPAHLAGRRRPGTRQELRSTLVVAARLPHTPLDGYLNFKPFTRLLGFKHLYPTV</sequence>
<proteinExistence type="predicted"/>
<comment type="caution">
    <text evidence="1">The sequence shown here is derived from an EMBL/GenBank/DDBJ whole genome shotgun (WGS) entry which is preliminary data.</text>
</comment>
<evidence type="ECO:0000313" key="2">
    <source>
        <dbReference type="Proteomes" id="UP000324222"/>
    </source>
</evidence>
<dbReference type="Proteomes" id="UP000324222">
    <property type="component" value="Unassembled WGS sequence"/>
</dbReference>
<evidence type="ECO:0000313" key="1">
    <source>
        <dbReference type="EMBL" id="MPC93929.1"/>
    </source>
</evidence>
<keyword evidence="2" id="KW-1185">Reference proteome</keyword>
<dbReference type="EMBL" id="VSRR010096632">
    <property type="protein sequence ID" value="MPC93929.1"/>
    <property type="molecule type" value="Genomic_DNA"/>
</dbReference>